<keyword evidence="1" id="KW-0812">Transmembrane</keyword>
<accession>G5JYU5</accession>
<evidence type="ECO:0000313" key="2">
    <source>
        <dbReference type="EMBL" id="EHJ51523.1"/>
    </source>
</evidence>
<dbReference type="EMBL" id="AEUW02000001">
    <property type="protein sequence ID" value="EHJ51523.1"/>
    <property type="molecule type" value="Genomic_DNA"/>
</dbReference>
<evidence type="ECO:0000313" key="3">
    <source>
        <dbReference type="Proteomes" id="UP000003573"/>
    </source>
</evidence>
<keyword evidence="1" id="KW-1133">Transmembrane helix</keyword>
<keyword evidence="1" id="KW-0472">Membrane</keyword>
<organism evidence="2 3">
    <name type="scientific">Streptococcus macacae NCTC 11558</name>
    <dbReference type="NCBI Taxonomy" id="764298"/>
    <lineage>
        <taxon>Bacteria</taxon>
        <taxon>Bacillati</taxon>
        <taxon>Bacillota</taxon>
        <taxon>Bacilli</taxon>
        <taxon>Lactobacillales</taxon>
        <taxon>Streptococcaceae</taxon>
        <taxon>Streptococcus</taxon>
    </lineage>
</organism>
<dbReference type="OrthoDB" id="2184460at2"/>
<dbReference type="AlphaFoldDB" id="G5JYU5"/>
<gene>
    <name evidence="2" type="ORF">STRMA_0359</name>
</gene>
<dbReference type="RefSeq" id="WP_003078466.1">
    <property type="nucleotide sequence ID" value="NZ_AEUW02000001.1"/>
</dbReference>
<feature type="transmembrane region" description="Helical" evidence="1">
    <location>
        <begin position="12"/>
        <end position="35"/>
    </location>
</feature>
<protein>
    <submittedName>
        <fullName evidence="2">Uncharacterized protein</fullName>
    </submittedName>
</protein>
<reference evidence="2 3" key="1">
    <citation type="journal article" date="2014" name="Int. J. Syst. Evol. Microbiol.">
        <title>Phylogenomics and the dynamic genome evolution of the genus Streptococcus.</title>
        <authorList>
            <consortium name="The Broad Institute Genome Sequencing Platform"/>
            <person name="Richards V.P."/>
            <person name="Palmer S.R."/>
            <person name="Pavinski Bitar P.D."/>
            <person name="Qin X."/>
            <person name="Weinstock G.M."/>
            <person name="Highlander S.K."/>
            <person name="Town C.D."/>
            <person name="Burne R.A."/>
            <person name="Stanhope M.J."/>
        </authorList>
    </citation>
    <scope>NUCLEOTIDE SEQUENCE [LARGE SCALE GENOMIC DNA]</scope>
    <source>
        <strain evidence="2 3">NCTC 11558</strain>
    </source>
</reference>
<name>G5JYU5_9STRE</name>
<proteinExistence type="predicted"/>
<dbReference type="Proteomes" id="UP000003573">
    <property type="component" value="Unassembled WGS sequence"/>
</dbReference>
<evidence type="ECO:0000256" key="1">
    <source>
        <dbReference type="SAM" id="Phobius"/>
    </source>
</evidence>
<comment type="caution">
    <text evidence="2">The sequence shown here is derived from an EMBL/GenBank/DDBJ whole genome shotgun (WGS) entry which is preliminary data.</text>
</comment>
<dbReference type="STRING" id="764298.STRMA_0359"/>
<keyword evidence="3" id="KW-1185">Reference proteome</keyword>
<sequence length="207" mass="23137">MTANKKHHKVLWIVLDSLLGVIILIAGVIGGKIYMDHKKMEHLYQHGFRLLEEQTALYVKEHYSGVKKIEFSPIFKDGGGGFTQLTLTVVPVIYDKDGHRAYLGGTVGNTVYSSYGYPTDFYALEIGSYGEEIIDLAASNNGDYVEVSHDKTLPKKAKLDSAEGIDDNIDALVKNGQLNIKKQKDGSPHAKITYNTEIKKGDYKKWR</sequence>